<evidence type="ECO:0000313" key="2">
    <source>
        <dbReference type="EMBL" id="CBY31514.1"/>
    </source>
</evidence>
<feature type="compositionally biased region" description="Polar residues" evidence="1">
    <location>
        <begin position="276"/>
        <end position="285"/>
    </location>
</feature>
<dbReference type="EMBL" id="FN654306">
    <property type="protein sequence ID" value="CBY31514.1"/>
    <property type="molecule type" value="Genomic_DNA"/>
</dbReference>
<evidence type="ECO:0000256" key="1">
    <source>
        <dbReference type="SAM" id="MobiDB-lite"/>
    </source>
</evidence>
<sequence length="1124" mass="125449">MLMLTPDRPVDRDELSKGLAADVLMIEAELQVTQHLRQVLLTSFHLCDSLGDSPEPSTTTSYRYRVVKSLPFHGVQVLVNMKILKCDARLRLCPKELRDGFFLQYLNLVVKLSSGEPTSQQSVHRYPIPAPDRLIPLAQEIIRARSHHRKSSSARLDQHDGVAESPSTTQPEAEPVQPSATSNAETTSYFVHCEGSTVHVFGLVEIDPRILGNRLQQSHVSAPYMVDETETPPEQTDSFPPATDPVIDPSVVTITDVNDTSQDTREEPESGEAPMENSQTAQSADNPRKRTPTESPESSSSRKQPRLRTLRSANPKQNREKSPDHQSTPGPSVTNQATKSNSPQLATANNWNTEPAMEQITPLTRIDSTADVTEQIGNQPQELEPNQSEDESIPLRNILSNAVTDSRRSVRTWGPTLKIAIALRTNHSQTPEREQARVKVKMELLAAENLFTAVNNRKPTLKESTKIIGDAFTKFSVEQVKNEFQDAELTRAHRELGPATRSANSLSDFYQTWLPKLNSFEEYIKTPVLQIGLFQNGYFQQHYSLATPVSKSILKKPTTVIGQVRGAEALAILKKVLAHLMLEHPGVQLQTEVCNSVALRSLPFTWCTSEPTTSSSIRATSVFSTCNSLTCMTTSGCLLRSSTIVVGLYDDPCLDLLAIGTRILHCTLNGELRVLVEARENSQELRELVQSRLPFLTTVLTGNSYIAPTHPSLAHAGEVPAVTVCGTERIFGHSGTCLNIQFPPEVKDPTSPDYAKYLERYSLLRICLQQFGFTVLDHHATGNMKIELSTITAAVASTFYQYVGLLVRGSPSLTSIPNKAFDDQIKLKTSPMTHKIPTLFSTSGVAPESMTRGYVSRYSRRGIPSALWERFNKVAKAVYMKGPYGQGTPESRVLESTKAHLVRLPNPFCPCLTILERGVKMAELNTVLHVSETERKFFLEQIFTSDLIPQTRQLCQLPFCGSKVCQDNVDGYKRFKEELQEYRESEVSADLNKVPTHWQEVFNADSGRTVHLCDPATRLLDLRHHLPICTGFENLSEGLRSPALVLHMQEGDWTYHDLLRLGAIYMHTVDGVYKRPSKTGRKPGTRYHPLVAAFSFSDLQTHYFVSLKHKIPTRLGRNYLNLLN</sequence>
<dbReference type="Proteomes" id="UP000011014">
    <property type="component" value="Unassembled WGS sequence"/>
</dbReference>
<feature type="compositionally biased region" description="Polar residues" evidence="1">
    <location>
        <begin position="252"/>
        <end position="261"/>
    </location>
</feature>
<protein>
    <submittedName>
        <fullName evidence="2">Uncharacterized protein</fullName>
    </submittedName>
</protein>
<feature type="region of interest" description="Disordered" evidence="1">
    <location>
        <begin position="146"/>
        <end position="183"/>
    </location>
</feature>
<reference evidence="2" key="1">
    <citation type="journal article" date="2010" name="Science">
        <title>Plasticity of animal genome architecture unmasked by rapid evolution of a pelagic tunicate.</title>
        <authorList>
            <person name="Denoeud F."/>
            <person name="Henriet S."/>
            <person name="Mungpakdee S."/>
            <person name="Aury J.M."/>
            <person name="Da Silva C."/>
            <person name="Brinkmann H."/>
            <person name="Mikhaleva J."/>
            <person name="Olsen L.C."/>
            <person name="Jubin C."/>
            <person name="Canestro C."/>
            <person name="Bouquet J.M."/>
            <person name="Danks G."/>
            <person name="Poulain J."/>
            <person name="Campsteijn C."/>
            <person name="Adamski M."/>
            <person name="Cross I."/>
            <person name="Yadetie F."/>
            <person name="Muffato M."/>
            <person name="Louis A."/>
            <person name="Butcher S."/>
            <person name="Tsagkogeorga G."/>
            <person name="Konrad A."/>
            <person name="Singh S."/>
            <person name="Jensen M.F."/>
            <person name="Cong E.H."/>
            <person name="Eikeseth-Otteraa H."/>
            <person name="Noel B."/>
            <person name="Anthouard V."/>
            <person name="Porcel B.M."/>
            <person name="Kachouri-Lafond R."/>
            <person name="Nishino A."/>
            <person name="Ugolini M."/>
            <person name="Chourrout P."/>
            <person name="Nishida H."/>
            <person name="Aasland R."/>
            <person name="Huzurbazar S."/>
            <person name="Westhof E."/>
            <person name="Delsuc F."/>
            <person name="Lehrach H."/>
            <person name="Reinhardt R."/>
            <person name="Weissenbach J."/>
            <person name="Roy S.W."/>
            <person name="Artiguenave F."/>
            <person name="Postlethwait J.H."/>
            <person name="Manak J.R."/>
            <person name="Thompson E.M."/>
            <person name="Jaillon O."/>
            <person name="Du Pasquier L."/>
            <person name="Boudinot P."/>
            <person name="Liberles D.A."/>
            <person name="Volff J.N."/>
            <person name="Philippe H."/>
            <person name="Lenhard B."/>
            <person name="Roest Crollius H."/>
            <person name="Wincker P."/>
            <person name="Chourrout D."/>
        </authorList>
    </citation>
    <scope>NUCLEOTIDE SEQUENCE [LARGE SCALE GENOMIC DNA]</scope>
</reference>
<feature type="compositionally biased region" description="Polar residues" evidence="1">
    <location>
        <begin position="325"/>
        <end position="353"/>
    </location>
</feature>
<feature type="region of interest" description="Disordered" evidence="1">
    <location>
        <begin position="227"/>
        <end position="355"/>
    </location>
</feature>
<feature type="compositionally biased region" description="Low complexity" evidence="1">
    <location>
        <begin position="293"/>
        <end position="302"/>
    </location>
</feature>
<proteinExistence type="predicted"/>
<name>E4Y7B4_OIKDI</name>
<organism evidence="2">
    <name type="scientific">Oikopleura dioica</name>
    <name type="common">Tunicate</name>
    <dbReference type="NCBI Taxonomy" id="34765"/>
    <lineage>
        <taxon>Eukaryota</taxon>
        <taxon>Metazoa</taxon>
        <taxon>Chordata</taxon>
        <taxon>Tunicata</taxon>
        <taxon>Appendicularia</taxon>
        <taxon>Copelata</taxon>
        <taxon>Oikopleuridae</taxon>
        <taxon>Oikopleura</taxon>
    </lineage>
</organism>
<gene>
    <name evidence="2" type="ORF">GSOID_T00025423001</name>
</gene>
<accession>E4Y7B4</accession>
<dbReference type="AlphaFoldDB" id="E4Y7B4"/>